<accession>A0A4S4FXE9</accession>
<feature type="domain" description="Fido" evidence="8">
    <location>
        <begin position="101"/>
        <end position="257"/>
    </location>
</feature>
<dbReference type="CDD" id="cd11586">
    <property type="entry name" value="VbhA_like"/>
    <property type="match status" value="1"/>
</dbReference>
<evidence type="ECO:0000313" key="10">
    <source>
        <dbReference type="Proteomes" id="UP000308978"/>
    </source>
</evidence>
<dbReference type="PANTHER" id="PTHR39560:SF1">
    <property type="entry name" value="PROTEIN ADENYLYLTRANSFERASE FIC-RELATED"/>
    <property type="match status" value="1"/>
</dbReference>
<dbReference type="AlphaFoldDB" id="A0A4S4FXE9"/>
<evidence type="ECO:0000256" key="6">
    <source>
        <dbReference type="ARBA" id="ARBA00047939"/>
    </source>
</evidence>
<gene>
    <name evidence="9" type="ORF">E5986_11145</name>
</gene>
<keyword evidence="3" id="KW-0547">Nucleotide-binding</keyword>
<dbReference type="GO" id="GO:0070733">
    <property type="term" value="F:AMPylase activity"/>
    <property type="evidence" value="ECO:0007669"/>
    <property type="project" value="UniProtKB-EC"/>
</dbReference>
<keyword evidence="4" id="KW-0067">ATP-binding</keyword>
<dbReference type="PANTHER" id="PTHR39560">
    <property type="entry name" value="PROTEIN ADENYLYLTRANSFERASE FIC-RELATED"/>
    <property type="match status" value="1"/>
</dbReference>
<evidence type="ECO:0000313" key="9">
    <source>
        <dbReference type="EMBL" id="THG34812.1"/>
    </source>
</evidence>
<dbReference type="InterPro" id="IPR033788">
    <property type="entry name" value="VbhA-like"/>
</dbReference>
<comment type="catalytic activity">
    <reaction evidence="6">
        <text>L-threonyl-[protein] + ATP = 3-O-(5'-adenylyl)-L-threonyl-[protein] + diphosphate</text>
        <dbReference type="Rhea" id="RHEA:54292"/>
        <dbReference type="Rhea" id="RHEA-COMP:11060"/>
        <dbReference type="Rhea" id="RHEA-COMP:13847"/>
        <dbReference type="ChEBI" id="CHEBI:30013"/>
        <dbReference type="ChEBI" id="CHEBI:30616"/>
        <dbReference type="ChEBI" id="CHEBI:33019"/>
        <dbReference type="ChEBI" id="CHEBI:138113"/>
        <dbReference type="EC" id="2.7.7.108"/>
    </reaction>
</comment>
<proteinExistence type="predicted"/>
<comment type="catalytic activity">
    <reaction evidence="7">
        <text>L-tyrosyl-[protein] + ATP = O-(5'-adenylyl)-L-tyrosyl-[protein] + diphosphate</text>
        <dbReference type="Rhea" id="RHEA:54288"/>
        <dbReference type="Rhea" id="RHEA-COMP:10136"/>
        <dbReference type="Rhea" id="RHEA-COMP:13846"/>
        <dbReference type="ChEBI" id="CHEBI:30616"/>
        <dbReference type="ChEBI" id="CHEBI:33019"/>
        <dbReference type="ChEBI" id="CHEBI:46858"/>
        <dbReference type="ChEBI" id="CHEBI:83624"/>
        <dbReference type="EC" id="2.7.7.108"/>
    </reaction>
</comment>
<evidence type="ECO:0000259" key="8">
    <source>
        <dbReference type="PROSITE" id="PS51459"/>
    </source>
</evidence>
<dbReference type="Pfam" id="PF02661">
    <property type="entry name" value="Fic"/>
    <property type="match status" value="1"/>
</dbReference>
<keyword evidence="1" id="KW-0808">Transferase</keyword>
<dbReference type="InterPro" id="IPR003812">
    <property type="entry name" value="Fido"/>
</dbReference>
<dbReference type="SUPFAM" id="SSF140931">
    <property type="entry name" value="Fic-like"/>
    <property type="match status" value="1"/>
</dbReference>
<protein>
    <recommendedName>
        <fullName evidence="5">protein adenylyltransferase</fullName>
        <ecNumber evidence="5">2.7.7.108</ecNumber>
    </recommendedName>
</protein>
<dbReference type="Gene3D" id="1.10.3290.10">
    <property type="entry name" value="Fido-like domain"/>
    <property type="match status" value="1"/>
</dbReference>
<keyword evidence="2" id="KW-0548">Nucleotidyltransferase</keyword>
<dbReference type="EMBL" id="SSTJ01000022">
    <property type="protein sequence ID" value="THG34812.1"/>
    <property type="molecule type" value="Genomic_DNA"/>
</dbReference>
<dbReference type="InterPro" id="IPR036597">
    <property type="entry name" value="Fido-like_dom_sf"/>
</dbReference>
<evidence type="ECO:0000256" key="2">
    <source>
        <dbReference type="ARBA" id="ARBA00022695"/>
    </source>
</evidence>
<evidence type="ECO:0000256" key="1">
    <source>
        <dbReference type="ARBA" id="ARBA00022679"/>
    </source>
</evidence>
<sequence length="294" mass="33360">MSADSFDDFPYETDTHASDAEARRHYWAVAIGLQAVDGLEVSPYLHDLARSYEQGQYTLQETGELIRAYHTGEADGRQATAEADLVSQRIAEMLEAGSFVFAPDMLSLIHRALFQDLDAETYRPGQFKTERLVKQEDILNGDSVLYADPAMIQTSLDYLFREEGRQTYGTTLSEADVARLAQFIAFLWQVHPFVEGNTRTVAVFSELYLGSLGFTVGNEPFQKHARYYRDALVRANYRNNEAGILPERKPLEAFYENLLLGAEHALNREALLCPELFDNPQLLKHIDPSRALRR</sequence>
<reference evidence="9 10" key="1">
    <citation type="submission" date="2019-04" db="EMBL/GenBank/DDBJ databases">
        <title>Microbes associate with the intestines of laboratory mice.</title>
        <authorList>
            <person name="Navarre W."/>
            <person name="Wong E."/>
            <person name="Huang K.C."/>
            <person name="Tropini C."/>
            <person name="Ng K."/>
            <person name="Yu B."/>
        </authorList>
    </citation>
    <scope>NUCLEOTIDE SEQUENCE [LARGE SCALE GENOMIC DNA]</scope>
    <source>
        <strain evidence="9 10">NM80_B27</strain>
    </source>
</reference>
<dbReference type="EC" id="2.7.7.108" evidence="5"/>
<dbReference type="Proteomes" id="UP000308978">
    <property type="component" value="Unassembled WGS sequence"/>
</dbReference>
<dbReference type="GO" id="GO:0051302">
    <property type="term" value="P:regulation of cell division"/>
    <property type="evidence" value="ECO:0007669"/>
    <property type="project" value="TreeGrafter"/>
</dbReference>
<dbReference type="RefSeq" id="WP_136435993.1">
    <property type="nucleotide sequence ID" value="NZ_SSTJ01000022.1"/>
</dbReference>
<dbReference type="PROSITE" id="PS51459">
    <property type="entry name" value="FIDO"/>
    <property type="match status" value="1"/>
</dbReference>
<comment type="caution">
    <text evidence="9">The sequence shown here is derived from an EMBL/GenBank/DDBJ whole genome shotgun (WGS) entry which is preliminary data.</text>
</comment>
<evidence type="ECO:0000256" key="4">
    <source>
        <dbReference type="ARBA" id="ARBA00022840"/>
    </source>
</evidence>
<evidence type="ECO:0000256" key="5">
    <source>
        <dbReference type="ARBA" id="ARBA00034531"/>
    </source>
</evidence>
<evidence type="ECO:0000256" key="7">
    <source>
        <dbReference type="ARBA" id="ARBA00048696"/>
    </source>
</evidence>
<dbReference type="GO" id="GO:0005524">
    <property type="term" value="F:ATP binding"/>
    <property type="evidence" value="ECO:0007669"/>
    <property type="project" value="UniProtKB-KW"/>
</dbReference>
<organism evidence="9 10">
    <name type="scientific">Adlercreutzia caecimuris</name>
    <dbReference type="NCBI Taxonomy" id="671266"/>
    <lineage>
        <taxon>Bacteria</taxon>
        <taxon>Bacillati</taxon>
        <taxon>Actinomycetota</taxon>
        <taxon>Coriobacteriia</taxon>
        <taxon>Eggerthellales</taxon>
        <taxon>Eggerthellaceae</taxon>
        <taxon>Adlercreutzia</taxon>
    </lineage>
</organism>
<name>A0A4S4FXE9_9ACTN</name>
<evidence type="ECO:0000256" key="3">
    <source>
        <dbReference type="ARBA" id="ARBA00022741"/>
    </source>
</evidence>